<dbReference type="STRING" id="665467.SAMN02982931_03549"/>
<dbReference type="PANTHER" id="PTHR30483:SF6">
    <property type="entry name" value="PERIPLASMIC BINDING PROTEIN OF ABC TRANSPORTER FOR NATURAL AMINO ACIDS"/>
    <property type="match status" value="1"/>
</dbReference>
<sequence length="419" mass="43808">MTAILKTNRRRCLALIGAVGLALAAPSVALAQDGEPVKMGLLVGLSGDMGPWAPALNNAAILAVEEINADGGILGRPVTLIAEDNNSTVDGAMRGATKLVSVDGVSVIIGPESDPIVALRGYAKDNKIPVISTSGGTEALDDAGGTGTYIYRTNASDSFLGVVHAKMLLDEIKQDEVVLVVENLEGTKSGAETFKRAYERLGGTITKEITLAPGQTSYLSELADVASAEPEMVFLAVGQTAGVNFVKQAYQRGYEWDYWVTAELQSPDFVNAVGAEVAAGAMNPVSSQVEGAKSWERFSDAYEARFGEKPEPGFYQAETYDAFIAVALAMEAAGETTGEAVDANLIKVSGPGGKSVISFADGVAALKAGEEIDYEGASGKLDFDEHGNVTIPATRLLKVSEDGEWETVTIVDSSAFPAN</sequence>
<dbReference type="GO" id="GO:0006865">
    <property type="term" value="P:amino acid transport"/>
    <property type="evidence" value="ECO:0007669"/>
    <property type="project" value="UniProtKB-KW"/>
</dbReference>
<dbReference type="Pfam" id="PF13458">
    <property type="entry name" value="Peripla_BP_6"/>
    <property type="match status" value="1"/>
</dbReference>
<dbReference type="InterPro" id="IPR028082">
    <property type="entry name" value="Peripla_BP_I"/>
</dbReference>
<protein>
    <submittedName>
        <fullName evidence="7">Amino acid/amide ABC transporter substrate-binding protein, HAAT family</fullName>
    </submittedName>
</protein>
<feature type="chain" id="PRO_5011775100" evidence="5">
    <location>
        <begin position="32"/>
        <end position="419"/>
    </location>
</feature>
<gene>
    <name evidence="7" type="ORF">SAMN02982931_03549</name>
</gene>
<dbReference type="CDD" id="cd06346">
    <property type="entry name" value="PBP1_ABC_ligand_binding-like"/>
    <property type="match status" value="1"/>
</dbReference>
<dbReference type="RefSeq" id="WP_175478504.1">
    <property type="nucleotide sequence ID" value="NZ_FMXQ01000007.1"/>
</dbReference>
<dbReference type="SUPFAM" id="SSF53822">
    <property type="entry name" value="Periplasmic binding protein-like I"/>
    <property type="match status" value="1"/>
</dbReference>
<dbReference type="AlphaFoldDB" id="A0A1G6DKU5"/>
<dbReference type="PRINTS" id="PR00337">
    <property type="entry name" value="LEUILEVALBP"/>
</dbReference>
<dbReference type="Gene3D" id="3.40.50.2300">
    <property type="match status" value="2"/>
</dbReference>
<evidence type="ECO:0000313" key="8">
    <source>
        <dbReference type="Proteomes" id="UP000199071"/>
    </source>
</evidence>
<keyword evidence="2" id="KW-0813">Transport</keyword>
<dbReference type="InterPro" id="IPR051010">
    <property type="entry name" value="BCAA_transport"/>
</dbReference>
<evidence type="ECO:0000256" key="4">
    <source>
        <dbReference type="ARBA" id="ARBA00022970"/>
    </source>
</evidence>
<dbReference type="InterPro" id="IPR000709">
    <property type="entry name" value="Leu_Ile_Val-bd"/>
</dbReference>
<name>A0A1G6DKU5_9HYPH</name>
<evidence type="ECO:0000259" key="6">
    <source>
        <dbReference type="Pfam" id="PF13458"/>
    </source>
</evidence>
<reference evidence="7 8" key="1">
    <citation type="submission" date="2016-10" db="EMBL/GenBank/DDBJ databases">
        <authorList>
            <person name="de Groot N.N."/>
        </authorList>
    </citation>
    <scope>NUCLEOTIDE SEQUENCE [LARGE SCALE GENOMIC DNA]</scope>
    <source>
        <strain evidence="7 8">ATCC 35022</strain>
    </source>
</reference>
<dbReference type="InterPro" id="IPR028081">
    <property type="entry name" value="Leu-bd"/>
</dbReference>
<keyword evidence="3 5" id="KW-0732">Signal</keyword>
<evidence type="ECO:0000256" key="3">
    <source>
        <dbReference type="ARBA" id="ARBA00022729"/>
    </source>
</evidence>
<comment type="similarity">
    <text evidence="1">Belongs to the leucine-binding protein family.</text>
</comment>
<keyword evidence="8" id="KW-1185">Reference proteome</keyword>
<accession>A0A1G6DKU5</accession>
<feature type="domain" description="Leucine-binding protein" evidence="6">
    <location>
        <begin position="36"/>
        <end position="403"/>
    </location>
</feature>
<dbReference type="Proteomes" id="UP000199071">
    <property type="component" value="Unassembled WGS sequence"/>
</dbReference>
<dbReference type="PANTHER" id="PTHR30483">
    <property type="entry name" value="LEUCINE-SPECIFIC-BINDING PROTEIN"/>
    <property type="match status" value="1"/>
</dbReference>
<dbReference type="InterPro" id="IPR006311">
    <property type="entry name" value="TAT_signal"/>
</dbReference>
<evidence type="ECO:0000256" key="1">
    <source>
        <dbReference type="ARBA" id="ARBA00010062"/>
    </source>
</evidence>
<dbReference type="EMBL" id="FMXQ01000007">
    <property type="protein sequence ID" value="SDB45794.1"/>
    <property type="molecule type" value="Genomic_DNA"/>
</dbReference>
<organism evidence="7 8">
    <name type="scientific">Bauldia litoralis</name>
    <dbReference type="NCBI Taxonomy" id="665467"/>
    <lineage>
        <taxon>Bacteria</taxon>
        <taxon>Pseudomonadati</taxon>
        <taxon>Pseudomonadota</taxon>
        <taxon>Alphaproteobacteria</taxon>
        <taxon>Hyphomicrobiales</taxon>
        <taxon>Kaistiaceae</taxon>
        <taxon>Bauldia</taxon>
    </lineage>
</organism>
<evidence type="ECO:0000256" key="2">
    <source>
        <dbReference type="ARBA" id="ARBA00022448"/>
    </source>
</evidence>
<evidence type="ECO:0000313" key="7">
    <source>
        <dbReference type="EMBL" id="SDB45794.1"/>
    </source>
</evidence>
<proteinExistence type="inferred from homology"/>
<dbReference type="PROSITE" id="PS51318">
    <property type="entry name" value="TAT"/>
    <property type="match status" value="1"/>
</dbReference>
<evidence type="ECO:0000256" key="5">
    <source>
        <dbReference type="SAM" id="SignalP"/>
    </source>
</evidence>
<keyword evidence="4" id="KW-0029">Amino-acid transport</keyword>
<feature type="signal peptide" evidence="5">
    <location>
        <begin position="1"/>
        <end position="31"/>
    </location>
</feature>